<sequence>MNKRLSGFALTACLALTLAVPAHAAGDTASKSGTADGARINAYGVNDTKSRVNRFAEVNTNTYDTYGMDRNNRYGTDGTYRYSGDRLMNGNGRATTYGTTGTTYRARTTANNGGFDWGWLGLLGLIGLAGLRGRDRERT</sequence>
<evidence type="ECO:0000313" key="3">
    <source>
        <dbReference type="Proteomes" id="UP000680304"/>
    </source>
</evidence>
<dbReference type="RefSeq" id="WP_062492698.1">
    <property type="nucleotide sequence ID" value="NZ_BOVJ01000140.1"/>
</dbReference>
<feature type="signal peptide" evidence="1">
    <location>
        <begin position="1"/>
        <end position="24"/>
    </location>
</feature>
<feature type="chain" id="PRO_5045278803" description="MYXO-CTERM domain-containing protein" evidence="1">
    <location>
        <begin position="25"/>
        <end position="139"/>
    </location>
</feature>
<gene>
    <name evidence="2" type="ORF">PACILC2_41570</name>
</gene>
<evidence type="ECO:0000313" key="2">
    <source>
        <dbReference type="EMBL" id="GIQ65589.1"/>
    </source>
</evidence>
<comment type="caution">
    <text evidence="2">The sequence shown here is derived from an EMBL/GenBank/DDBJ whole genome shotgun (WGS) entry which is preliminary data.</text>
</comment>
<organism evidence="2 3">
    <name type="scientific">Paenibacillus cisolokensis</name>
    <dbReference type="NCBI Taxonomy" id="1658519"/>
    <lineage>
        <taxon>Bacteria</taxon>
        <taxon>Bacillati</taxon>
        <taxon>Bacillota</taxon>
        <taxon>Bacilli</taxon>
        <taxon>Bacillales</taxon>
        <taxon>Paenibacillaceae</taxon>
        <taxon>Paenibacillus</taxon>
    </lineage>
</organism>
<evidence type="ECO:0008006" key="4">
    <source>
        <dbReference type="Google" id="ProtNLM"/>
    </source>
</evidence>
<evidence type="ECO:0000256" key="1">
    <source>
        <dbReference type="SAM" id="SignalP"/>
    </source>
</evidence>
<dbReference type="NCBIfam" id="NF038039">
    <property type="entry name" value="WGxxGxxG-CTERM"/>
    <property type="match status" value="1"/>
</dbReference>
<proteinExistence type="predicted"/>
<dbReference type="NCBIfam" id="NF041742">
    <property type="entry name" value="WGxxGxxG_fam"/>
    <property type="match status" value="1"/>
</dbReference>
<dbReference type="EMBL" id="BOVJ01000140">
    <property type="protein sequence ID" value="GIQ65589.1"/>
    <property type="molecule type" value="Genomic_DNA"/>
</dbReference>
<protein>
    <recommendedName>
        <fullName evidence="4">MYXO-CTERM domain-containing protein</fullName>
    </recommendedName>
</protein>
<reference evidence="2 3" key="1">
    <citation type="submission" date="2021-04" db="EMBL/GenBank/DDBJ databases">
        <title>Draft genome sequence of Paenibacillus cisolokensis, LC2-13A.</title>
        <authorList>
            <person name="Uke A."/>
            <person name="Chhe C."/>
            <person name="Baramee S."/>
            <person name="Kosugi A."/>
        </authorList>
    </citation>
    <scope>NUCLEOTIDE SEQUENCE [LARGE SCALE GENOMIC DNA]</scope>
    <source>
        <strain evidence="2 3">LC2-13A</strain>
    </source>
</reference>
<dbReference type="Proteomes" id="UP000680304">
    <property type="component" value="Unassembled WGS sequence"/>
</dbReference>
<keyword evidence="1" id="KW-0732">Signal</keyword>
<accession>A0ABQ4NBI4</accession>
<keyword evidence="3" id="KW-1185">Reference proteome</keyword>
<name>A0ABQ4NBI4_9BACL</name>